<organism evidence="1 2">
    <name type="scientific">Hevea brasiliensis</name>
    <name type="common">Para rubber tree</name>
    <name type="synonym">Siphonia brasiliensis</name>
    <dbReference type="NCBI Taxonomy" id="3981"/>
    <lineage>
        <taxon>Eukaryota</taxon>
        <taxon>Viridiplantae</taxon>
        <taxon>Streptophyta</taxon>
        <taxon>Embryophyta</taxon>
        <taxon>Tracheophyta</taxon>
        <taxon>Spermatophyta</taxon>
        <taxon>Magnoliopsida</taxon>
        <taxon>eudicotyledons</taxon>
        <taxon>Gunneridae</taxon>
        <taxon>Pentapetalae</taxon>
        <taxon>rosids</taxon>
        <taxon>fabids</taxon>
        <taxon>Malpighiales</taxon>
        <taxon>Euphorbiaceae</taxon>
        <taxon>Crotonoideae</taxon>
        <taxon>Micrandreae</taxon>
        <taxon>Hevea</taxon>
    </lineage>
</organism>
<evidence type="ECO:0000313" key="2">
    <source>
        <dbReference type="Proteomes" id="UP000467840"/>
    </source>
</evidence>
<comment type="caution">
    <text evidence="1">The sequence shown here is derived from an EMBL/GenBank/DDBJ whole genome shotgun (WGS) entry which is preliminary data.</text>
</comment>
<dbReference type="Proteomes" id="UP000467840">
    <property type="component" value="Chromosome 15"/>
</dbReference>
<accession>A0A6A6MPX5</accession>
<keyword evidence="2" id="KW-1185">Reference proteome</keyword>
<dbReference type="Gene3D" id="1.25.40.10">
    <property type="entry name" value="Tetratricopeptide repeat domain"/>
    <property type="match status" value="1"/>
</dbReference>
<reference evidence="1 2" key="1">
    <citation type="journal article" date="2020" name="Mol. Plant">
        <title>The Chromosome-Based Rubber Tree Genome Provides New Insights into Spurge Genome Evolution and Rubber Biosynthesis.</title>
        <authorList>
            <person name="Liu J."/>
            <person name="Shi C."/>
            <person name="Shi C.C."/>
            <person name="Li W."/>
            <person name="Zhang Q.J."/>
            <person name="Zhang Y."/>
            <person name="Li K."/>
            <person name="Lu H.F."/>
            <person name="Shi C."/>
            <person name="Zhu S.T."/>
            <person name="Xiao Z.Y."/>
            <person name="Nan H."/>
            <person name="Yue Y."/>
            <person name="Zhu X.G."/>
            <person name="Wu Y."/>
            <person name="Hong X.N."/>
            <person name="Fan G.Y."/>
            <person name="Tong Y."/>
            <person name="Zhang D."/>
            <person name="Mao C.L."/>
            <person name="Liu Y.L."/>
            <person name="Hao S.J."/>
            <person name="Liu W.Q."/>
            <person name="Lv M.Q."/>
            <person name="Zhang H.B."/>
            <person name="Liu Y."/>
            <person name="Hu-Tang G.R."/>
            <person name="Wang J.P."/>
            <person name="Wang J.H."/>
            <person name="Sun Y.H."/>
            <person name="Ni S.B."/>
            <person name="Chen W.B."/>
            <person name="Zhang X.C."/>
            <person name="Jiao Y.N."/>
            <person name="Eichler E.E."/>
            <person name="Li G.H."/>
            <person name="Liu X."/>
            <person name="Gao L.Z."/>
        </authorList>
    </citation>
    <scope>NUCLEOTIDE SEQUENCE [LARGE SCALE GENOMIC DNA]</scope>
    <source>
        <strain evidence="2">cv. GT1</strain>
        <tissue evidence="1">Leaf</tissue>
    </source>
</reference>
<sequence length="204" mass="22957">MQQLAIFQNNSCAVNYLGIVRNDLVVNRFVGFFGKSGGSFYYACGFLKPCDWRLSSFPFNSLISSYADIVRPQRAILGYRQIVRNGFLPDMYTLPAVLKSFSKFMGIGVVRAGLLDEALLLVKTMPMSPDVLIVGVLLSASKAIRILQISQSILDHIIELESRDSRVYVLLSNIYATKQRWTDVTRVRRLMNYKGIKKVAGMSI</sequence>
<dbReference type="InterPro" id="IPR046960">
    <property type="entry name" value="PPR_At4g14850-like_plant"/>
</dbReference>
<evidence type="ECO:0008006" key="3">
    <source>
        <dbReference type="Google" id="ProtNLM"/>
    </source>
</evidence>
<gene>
    <name evidence="1" type="ORF">GH714_040229</name>
</gene>
<dbReference type="AlphaFoldDB" id="A0A6A6MPX5"/>
<proteinExistence type="predicted"/>
<dbReference type="PANTHER" id="PTHR47926:SF459">
    <property type="entry name" value="PENTATRICOPEPTIDE REPEAT-CONTAINING PROTEIN"/>
    <property type="match status" value="1"/>
</dbReference>
<dbReference type="EMBL" id="JAAGAX010000005">
    <property type="protein sequence ID" value="KAF2315700.1"/>
    <property type="molecule type" value="Genomic_DNA"/>
</dbReference>
<dbReference type="GO" id="GO:0009451">
    <property type="term" value="P:RNA modification"/>
    <property type="evidence" value="ECO:0007669"/>
    <property type="project" value="InterPro"/>
</dbReference>
<protein>
    <recommendedName>
        <fullName evidence="3">Pentatricopeptide repeat-containing protein</fullName>
    </recommendedName>
</protein>
<dbReference type="GO" id="GO:0003723">
    <property type="term" value="F:RNA binding"/>
    <property type="evidence" value="ECO:0007669"/>
    <property type="project" value="InterPro"/>
</dbReference>
<name>A0A6A6MPX5_HEVBR</name>
<evidence type="ECO:0000313" key="1">
    <source>
        <dbReference type="EMBL" id="KAF2315700.1"/>
    </source>
</evidence>
<dbReference type="PANTHER" id="PTHR47926">
    <property type="entry name" value="PENTATRICOPEPTIDE REPEAT-CONTAINING PROTEIN"/>
    <property type="match status" value="1"/>
</dbReference>
<dbReference type="InterPro" id="IPR046848">
    <property type="entry name" value="E_motif"/>
</dbReference>
<dbReference type="Pfam" id="PF20431">
    <property type="entry name" value="E_motif"/>
    <property type="match status" value="1"/>
</dbReference>
<dbReference type="InterPro" id="IPR011990">
    <property type="entry name" value="TPR-like_helical_dom_sf"/>
</dbReference>